<reference evidence="3 4" key="1">
    <citation type="submission" date="2016-10" db="EMBL/GenBank/DDBJ databases">
        <title>Proteomics and genomics reveal pathogen-plant mechanisms compatible with a hemibiotrophic lifestyle of Diplodia corticola.</title>
        <authorList>
            <person name="Fernandes I."/>
            <person name="De Jonge R."/>
            <person name="Van De Peer Y."/>
            <person name="Devreese B."/>
            <person name="Alves A."/>
            <person name="Esteves A.C."/>
        </authorList>
    </citation>
    <scope>NUCLEOTIDE SEQUENCE [LARGE SCALE GENOMIC DNA]</scope>
    <source>
        <strain evidence="3 4">CBS 112549</strain>
    </source>
</reference>
<dbReference type="OrthoDB" id="3202396at2759"/>
<gene>
    <name evidence="3" type="ORF">BKCO1_21000147</name>
</gene>
<dbReference type="GeneID" id="31012919"/>
<sequence>MAQYVPLKKPVHQRPVSSHVSAGTKKEWGVPVALVGMIRDQLTVSSWLALGGCLQCLLFLVGGRIAFVPPFFLLFYRVVDAALMTKGWKANPAVEDVIYNKFAIHYPDAEGKYGGKTANKDIVVFHIGARNFHPMGMFAPGFKGIGDFFDGMVKDAEKRSEEYGLMGVTSYNVVGESSTSSETMTVMFFENLEGLHKFAHDPLHREAWNWWNKNLDKLKHISIWHEVFRCPAGNWEGIYVNSHPRGLAATTVPLTLEKDNEALGVKAGEKVHCYPIVDARRGPLKTSAGRLSATGSDAKEHEKYSDDPYENYGRLNAV</sequence>
<keyword evidence="4" id="KW-1185">Reference proteome</keyword>
<name>A0A1J9S581_9PEZI</name>
<dbReference type="InterPro" id="IPR025444">
    <property type="entry name" value="Monooxy_af470"/>
</dbReference>
<feature type="region of interest" description="Disordered" evidence="1">
    <location>
        <begin position="287"/>
        <end position="310"/>
    </location>
</feature>
<evidence type="ECO:0000313" key="3">
    <source>
        <dbReference type="EMBL" id="OJD34781.1"/>
    </source>
</evidence>
<dbReference type="RefSeq" id="XP_020131041.1">
    <property type="nucleotide sequence ID" value="XM_020272660.1"/>
</dbReference>
<evidence type="ECO:0000313" key="4">
    <source>
        <dbReference type="Proteomes" id="UP000183809"/>
    </source>
</evidence>
<dbReference type="EMBL" id="MNUE01000021">
    <property type="protein sequence ID" value="OJD34781.1"/>
    <property type="molecule type" value="Genomic_DNA"/>
</dbReference>
<feature type="transmembrane region" description="Helical" evidence="2">
    <location>
        <begin position="47"/>
        <end position="76"/>
    </location>
</feature>
<feature type="compositionally biased region" description="Basic and acidic residues" evidence="1">
    <location>
        <begin position="297"/>
        <end position="306"/>
    </location>
</feature>
<dbReference type="AlphaFoldDB" id="A0A1J9S581"/>
<evidence type="ECO:0000256" key="1">
    <source>
        <dbReference type="SAM" id="MobiDB-lite"/>
    </source>
</evidence>
<protein>
    <submittedName>
        <fullName evidence="3">Transcriptional regulator protein</fullName>
    </submittedName>
</protein>
<dbReference type="Proteomes" id="UP000183809">
    <property type="component" value="Unassembled WGS sequence"/>
</dbReference>
<proteinExistence type="predicted"/>
<keyword evidence="2" id="KW-0812">Transmembrane</keyword>
<dbReference type="STRING" id="236234.A0A1J9S581"/>
<keyword evidence="2" id="KW-1133">Transmembrane helix</keyword>
<keyword evidence="2" id="KW-0472">Membrane</keyword>
<comment type="caution">
    <text evidence="3">The sequence shown here is derived from an EMBL/GenBank/DDBJ whole genome shotgun (WGS) entry which is preliminary data.</text>
</comment>
<accession>A0A1J9S581</accession>
<dbReference type="Pfam" id="PF13826">
    <property type="entry name" value="Monooxy_af470-like"/>
    <property type="match status" value="1"/>
</dbReference>
<evidence type="ECO:0000256" key="2">
    <source>
        <dbReference type="SAM" id="Phobius"/>
    </source>
</evidence>
<organism evidence="3 4">
    <name type="scientific">Diplodia corticola</name>
    <dbReference type="NCBI Taxonomy" id="236234"/>
    <lineage>
        <taxon>Eukaryota</taxon>
        <taxon>Fungi</taxon>
        <taxon>Dikarya</taxon>
        <taxon>Ascomycota</taxon>
        <taxon>Pezizomycotina</taxon>
        <taxon>Dothideomycetes</taxon>
        <taxon>Dothideomycetes incertae sedis</taxon>
        <taxon>Botryosphaeriales</taxon>
        <taxon>Botryosphaeriaceae</taxon>
        <taxon>Diplodia</taxon>
    </lineage>
</organism>